<sequence>MDLSIIERIKARYQRLGASSRKVADYIINNSTNAASKTITDISQECGVSTATLSRFARTLGYSTFSQLRWALASEINTQTESVEDIDIADSPKTVARKTLAANIETLTGTFALINEQDLVQARDYIVHARKLGFYGLGGSNIVALDAYHKFMRMPIAVIHDIEYHMALMQTALMDKQDCAIVISQTGNDTDTLVLAESLRNNGVPIIVITSFADSPLTEYGDVVFYSISKDSKTHLEALESFTSQLAINDCLYALTAQYFGKRGEANRDRIRAVISTKHPS</sequence>
<dbReference type="InterPro" id="IPR035472">
    <property type="entry name" value="RpiR-like_SIS"/>
</dbReference>
<name>A0A087E9S6_9BIFI</name>
<dbReference type="STRING" id="77635.BISU_0534"/>
<dbReference type="GO" id="GO:0003677">
    <property type="term" value="F:DNA binding"/>
    <property type="evidence" value="ECO:0007669"/>
    <property type="project" value="UniProtKB-KW"/>
</dbReference>
<comment type="caution">
    <text evidence="6">The sequence shown here is derived from an EMBL/GenBank/DDBJ whole genome shotgun (WGS) entry which is preliminary data.</text>
</comment>
<dbReference type="PROSITE" id="PS51071">
    <property type="entry name" value="HTH_RPIR"/>
    <property type="match status" value="1"/>
</dbReference>
<evidence type="ECO:0000259" key="5">
    <source>
        <dbReference type="PROSITE" id="PS51464"/>
    </source>
</evidence>
<gene>
    <name evidence="6" type="ORF">BISU_0534</name>
</gene>
<dbReference type="InterPro" id="IPR047640">
    <property type="entry name" value="RpiR-like"/>
</dbReference>
<dbReference type="Gene3D" id="3.40.50.10490">
    <property type="entry name" value="Glucose-6-phosphate isomerase like protein, domain 1"/>
    <property type="match status" value="1"/>
</dbReference>
<protein>
    <submittedName>
        <fullName evidence="6">RpiR family transcriptional regulator</fullName>
        <ecNumber evidence="6">2.7.1.2</ecNumber>
    </submittedName>
</protein>
<dbReference type="InterPro" id="IPR001347">
    <property type="entry name" value="SIS_dom"/>
</dbReference>
<dbReference type="Pfam" id="PF01380">
    <property type="entry name" value="SIS"/>
    <property type="match status" value="1"/>
</dbReference>
<evidence type="ECO:0000313" key="7">
    <source>
        <dbReference type="Proteomes" id="UP000029055"/>
    </source>
</evidence>
<dbReference type="Pfam" id="PF01418">
    <property type="entry name" value="HTH_6"/>
    <property type="match status" value="1"/>
</dbReference>
<evidence type="ECO:0000256" key="3">
    <source>
        <dbReference type="ARBA" id="ARBA00023163"/>
    </source>
</evidence>
<dbReference type="OrthoDB" id="370421at2"/>
<dbReference type="PANTHER" id="PTHR30514:SF1">
    <property type="entry name" value="HTH-TYPE TRANSCRIPTIONAL REGULATOR HEXR-RELATED"/>
    <property type="match status" value="1"/>
</dbReference>
<dbReference type="InterPro" id="IPR046348">
    <property type="entry name" value="SIS_dom_sf"/>
</dbReference>
<dbReference type="eggNOG" id="COG1737">
    <property type="taxonomic scope" value="Bacteria"/>
</dbReference>
<dbReference type="SUPFAM" id="SSF46689">
    <property type="entry name" value="Homeodomain-like"/>
    <property type="match status" value="1"/>
</dbReference>
<dbReference type="RefSeq" id="WP_024462862.1">
    <property type="nucleotide sequence ID" value="NZ_CP062939.1"/>
</dbReference>
<keyword evidence="3" id="KW-0804">Transcription</keyword>
<dbReference type="GO" id="GO:0003700">
    <property type="term" value="F:DNA-binding transcription factor activity"/>
    <property type="evidence" value="ECO:0007669"/>
    <property type="project" value="InterPro"/>
</dbReference>
<keyword evidence="2" id="KW-0238">DNA-binding</keyword>
<keyword evidence="1" id="KW-0805">Transcription regulation</keyword>
<dbReference type="EMBL" id="JGZR01000003">
    <property type="protein sequence ID" value="KFJ04527.1"/>
    <property type="molecule type" value="Genomic_DNA"/>
</dbReference>
<dbReference type="GO" id="GO:0097367">
    <property type="term" value="F:carbohydrate derivative binding"/>
    <property type="evidence" value="ECO:0007669"/>
    <property type="project" value="InterPro"/>
</dbReference>
<evidence type="ECO:0000313" key="6">
    <source>
        <dbReference type="EMBL" id="KFJ04527.1"/>
    </source>
</evidence>
<feature type="domain" description="SIS" evidence="5">
    <location>
        <begin position="122"/>
        <end position="265"/>
    </location>
</feature>
<dbReference type="EC" id="2.7.1.2" evidence="6"/>
<dbReference type="PANTHER" id="PTHR30514">
    <property type="entry name" value="GLUCOKINASE"/>
    <property type="match status" value="1"/>
</dbReference>
<dbReference type="InterPro" id="IPR009057">
    <property type="entry name" value="Homeodomain-like_sf"/>
</dbReference>
<dbReference type="GO" id="GO:0004340">
    <property type="term" value="F:glucokinase activity"/>
    <property type="evidence" value="ECO:0007669"/>
    <property type="project" value="UniProtKB-EC"/>
</dbReference>
<reference evidence="6 7" key="1">
    <citation type="submission" date="2014-03" db="EMBL/GenBank/DDBJ databases">
        <title>Genomics of Bifidobacteria.</title>
        <authorList>
            <person name="Ventura M."/>
            <person name="Milani C."/>
            <person name="Lugli G.A."/>
        </authorList>
    </citation>
    <scope>NUCLEOTIDE SEQUENCE [LARGE SCALE GENOMIC DNA]</scope>
    <source>
        <strain evidence="6 7">LMG 11597</strain>
    </source>
</reference>
<dbReference type="CDD" id="cd05013">
    <property type="entry name" value="SIS_RpiR"/>
    <property type="match status" value="1"/>
</dbReference>
<proteinExistence type="predicted"/>
<dbReference type="InterPro" id="IPR036388">
    <property type="entry name" value="WH-like_DNA-bd_sf"/>
</dbReference>
<accession>A0A087E9S6</accession>
<dbReference type="Gene3D" id="1.10.10.10">
    <property type="entry name" value="Winged helix-like DNA-binding domain superfamily/Winged helix DNA-binding domain"/>
    <property type="match status" value="1"/>
</dbReference>
<dbReference type="InterPro" id="IPR000281">
    <property type="entry name" value="HTH_RpiR"/>
</dbReference>
<dbReference type="SUPFAM" id="SSF53697">
    <property type="entry name" value="SIS domain"/>
    <property type="match status" value="1"/>
</dbReference>
<evidence type="ECO:0000259" key="4">
    <source>
        <dbReference type="PROSITE" id="PS51071"/>
    </source>
</evidence>
<keyword evidence="6" id="KW-0808">Transferase</keyword>
<dbReference type="Proteomes" id="UP000029055">
    <property type="component" value="Unassembled WGS sequence"/>
</dbReference>
<keyword evidence="7" id="KW-1185">Reference proteome</keyword>
<evidence type="ECO:0000256" key="1">
    <source>
        <dbReference type="ARBA" id="ARBA00023015"/>
    </source>
</evidence>
<feature type="domain" description="HTH rpiR-type" evidence="4">
    <location>
        <begin position="3"/>
        <end position="79"/>
    </location>
</feature>
<dbReference type="AlphaFoldDB" id="A0A087E9S6"/>
<organism evidence="6 7">
    <name type="scientific">Bifidobacterium subtile</name>
    <dbReference type="NCBI Taxonomy" id="77635"/>
    <lineage>
        <taxon>Bacteria</taxon>
        <taxon>Bacillati</taxon>
        <taxon>Actinomycetota</taxon>
        <taxon>Actinomycetes</taxon>
        <taxon>Bifidobacteriales</taxon>
        <taxon>Bifidobacteriaceae</taxon>
        <taxon>Bifidobacterium</taxon>
    </lineage>
</organism>
<evidence type="ECO:0000256" key="2">
    <source>
        <dbReference type="ARBA" id="ARBA00023125"/>
    </source>
</evidence>
<dbReference type="PROSITE" id="PS51464">
    <property type="entry name" value="SIS"/>
    <property type="match status" value="1"/>
</dbReference>